<protein>
    <submittedName>
        <fullName evidence="2">Uncharacterized protein DUF4439</fullName>
    </submittedName>
</protein>
<sequence length="155" mass="15836">MTPPSLDDDLQDAVLAALGTEHAAIWCYGLVSAYLPTVSAADLAATAQAHRERRDAVVALLARRGVTAPPAAAAYRPPSPVTDATSAATLAIVAEDDVAAAWRAVAERTSADEDAELRHLALDAVTAATTTSVVWRRVAGRSPLVPAFPGAGAGA</sequence>
<dbReference type="Proteomes" id="UP000245639">
    <property type="component" value="Unassembled WGS sequence"/>
</dbReference>
<dbReference type="CDD" id="cd00657">
    <property type="entry name" value="Ferritin_like"/>
    <property type="match status" value="1"/>
</dbReference>
<dbReference type="EMBL" id="QEKW01000001">
    <property type="protein sequence ID" value="PVZ14436.1"/>
    <property type="molecule type" value="Genomic_DNA"/>
</dbReference>
<dbReference type="InterPro" id="IPR009078">
    <property type="entry name" value="Ferritin-like_SF"/>
</dbReference>
<evidence type="ECO:0000259" key="1">
    <source>
        <dbReference type="Pfam" id="PF14530"/>
    </source>
</evidence>
<feature type="domain" description="DUF4439" evidence="1">
    <location>
        <begin position="13"/>
        <end position="151"/>
    </location>
</feature>
<dbReference type="AlphaFoldDB" id="A0A2U1FQL0"/>
<dbReference type="RefSeq" id="WP_116706290.1">
    <property type="nucleotide sequence ID" value="NZ_QEKW01000001.1"/>
</dbReference>
<evidence type="ECO:0000313" key="3">
    <source>
        <dbReference type="Proteomes" id="UP000245639"/>
    </source>
</evidence>
<keyword evidence="3" id="KW-1185">Reference proteome</keyword>
<name>A0A2U1FQL0_9PSEU</name>
<accession>A0A2U1FQL0</accession>
<evidence type="ECO:0000313" key="2">
    <source>
        <dbReference type="EMBL" id="PVZ14436.1"/>
    </source>
</evidence>
<gene>
    <name evidence="2" type="ORF">C8D89_101301</name>
</gene>
<dbReference type="InterPro" id="IPR012347">
    <property type="entry name" value="Ferritin-like"/>
</dbReference>
<proteinExistence type="predicted"/>
<reference evidence="2 3" key="1">
    <citation type="submission" date="2018-04" db="EMBL/GenBank/DDBJ databases">
        <title>Genomic Encyclopedia of Type Strains, Phase IV (KMG-IV): sequencing the most valuable type-strain genomes for metagenomic binning, comparative biology and taxonomic classification.</title>
        <authorList>
            <person name="Goeker M."/>
        </authorList>
    </citation>
    <scope>NUCLEOTIDE SEQUENCE [LARGE SCALE GENOMIC DNA]</scope>
    <source>
        <strain evidence="2 3">DSM 45771</strain>
    </source>
</reference>
<dbReference type="Pfam" id="PF14530">
    <property type="entry name" value="DUF4439"/>
    <property type="match status" value="1"/>
</dbReference>
<dbReference type="OrthoDB" id="5192349at2"/>
<dbReference type="SUPFAM" id="SSF47240">
    <property type="entry name" value="Ferritin-like"/>
    <property type="match status" value="1"/>
</dbReference>
<organism evidence="2 3">
    <name type="scientific">Actinomycetospora cinnamomea</name>
    <dbReference type="NCBI Taxonomy" id="663609"/>
    <lineage>
        <taxon>Bacteria</taxon>
        <taxon>Bacillati</taxon>
        <taxon>Actinomycetota</taxon>
        <taxon>Actinomycetes</taxon>
        <taxon>Pseudonocardiales</taxon>
        <taxon>Pseudonocardiaceae</taxon>
        <taxon>Actinomycetospora</taxon>
    </lineage>
</organism>
<dbReference type="Gene3D" id="1.20.1260.10">
    <property type="match status" value="1"/>
</dbReference>
<comment type="caution">
    <text evidence="2">The sequence shown here is derived from an EMBL/GenBank/DDBJ whole genome shotgun (WGS) entry which is preliminary data.</text>
</comment>
<dbReference type="InterPro" id="IPR029447">
    <property type="entry name" value="DUF4439"/>
</dbReference>